<name>A0ABX2CK65_9BRAD</name>
<comment type="subcellular location">
    <subcellularLocation>
        <location evidence="1">Cell membrane</location>
        <topology evidence="1">Multi-pass membrane protein</topology>
    </subcellularLocation>
</comment>
<dbReference type="InterPro" id="IPR051542">
    <property type="entry name" value="Hydrogenase_cytochrome"/>
</dbReference>
<comment type="caution">
    <text evidence="9">The sequence shown here is derived from an EMBL/GenBank/DDBJ whole genome shotgun (WGS) entry which is preliminary data.</text>
</comment>
<dbReference type="Pfam" id="PF01292">
    <property type="entry name" value="Ni_hydr_CYTB"/>
    <property type="match status" value="1"/>
</dbReference>
<keyword evidence="2" id="KW-1003">Cell membrane</keyword>
<evidence type="ECO:0000313" key="10">
    <source>
        <dbReference type="Proteomes" id="UP000886476"/>
    </source>
</evidence>
<evidence type="ECO:0000256" key="2">
    <source>
        <dbReference type="ARBA" id="ARBA00022475"/>
    </source>
</evidence>
<dbReference type="PANTHER" id="PTHR30485:SF2">
    <property type="entry name" value="BLL0597 PROTEIN"/>
    <property type="match status" value="1"/>
</dbReference>
<evidence type="ECO:0000256" key="1">
    <source>
        <dbReference type="ARBA" id="ARBA00004651"/>
    </source>
</evidence>
<sequence length="264" mass="28421">MRDAGQAHRSVMSETPALPRSDTVAVWDFPLRVWHWALAGFVLVACVTPNTFDRLHRVAGYAVIGLLAFRLIWGLIGSRHSLFARISLKLRAAPQYILGMLRGETGRYLGLNPAGAAMLVVMLALLIVSTISGVMQVSVRFFGVGWIEQAHALSSNAIIALIAVHVIGTLWMSVLQRENLARAMLTGRKRVPGIIRTAPAAARAVVSARTRSQPEPAAGDENISVVPDLPPLRPSSTVAAAKPAGPARMPRSLSIHDKRLGVGR</sequence>
<evidence type="ECO:0000256" key="4">
    <source>
        <dbReference type="ARBA" id="ARBA00022989"/>
    </source>
</evidence>
<dbReference type="Proteomes" id="UP000886476">
    <property type="component" value="Unassembled WGS sequence"/>
</dbReference>
<reference evidence="9" key="1">
    <citation type="submission" date="2020-05" db="EMBL/GenBank/DDBJ databases">
        <title>Nod-independent and nitrogen-fixing Bradyrhizobium aeschynomene sp. nov. isolated from nodules of Aeschynomene indica.</title>
        <authorList>
            <person name="Zhang Z."/>
        </authorList>
    </citation>
    <scope>NUCLEOTIDE SEQUENCE</scope>
    <source>
        <strain evidence="9">83012</strain>
    </source>
</reference>
<dbReference type="PANTHER" id="PTHR30485">
    <property type="entry name" value="NI/FE-HYDROGENASE 1 B-TYPE CYTOCHROME SUBUNIT"/>
    <property type="match status" value="1"/>
</dbReference>
<evidence type="ECO:0000256" key="3">
    <source>
        <dbReference type="ARBA" id="ARBA00022692"/>
    </source>
</evidence>
<dbReference type="InterPro" id="IPR011577">
    <property type="entry name" value="Cyt_b561_bac/Ni-Hgenase"/>
</dbReference>
<feature type="transmembrane region" description="Helical" evidence="7">
    <location>
        <begin position="116"/>
        <end position="137"/>
    </location>
</feature>
<dbReference type="Gene3D" id="1.20.950.20">
    <property type="entry name" value="Transmembrane di-heme cytochromes, Chain C"/>
    <property type="match status" value="1"/>
</dbReference>
<feature type="compositionally biased region" description="Basic and acidic residues" evidence="6">
    <location>
        <begin position="254"/>
        <end position="264"/>
    </location>
</feature>
<feature type="region of interest" description="Disordered" evidence="6">
    <location>
        <begin position="207"/>
        <end position="264"/>
    </location>
</feature>
<organism evidence="9 10">
    <name type="scientific">Bradyrhizobium aeschynomenes</name>
    <dbReference type="NCBI Taxonomy" id="2734909"/>
    <lineage>
        <taxon>Bacteria</taxon>
        <taxon>Pseudomonadati</taxon>
        <taxon>Pseudomonadota</taxon>
        <taxon>Alphaproteobacteria</taxon>
        <taxon>Hyphomicrobiales</taxon>
        <taxon>Nitrobacteraceae</taxon>
        <taxon>Bradyrhizobium</taxon>
    </lineage>
</organism>
<feature type="domain" description="Cytochrome b561 bacterial/Ni-hydrogenase" evidence="8">
    <location>
        <begin position="26"/>
        <end position="187"/>
    </location>
</feature>
<dbReference type="EMBL" id="JABFDN010000009">
    <property type="protein sequence ID" value="NPU68080.1"/>
    <property type="molecule type" value="Genomic_DNA"/>
</dbReference>
<feature type="transmembrane region" description="Helical" evidence="7">
    <location>
        <begin position="157"/>
        <end position="175"/>
    </location>
</feature>
<evidence type="ECO:0000256" key="6">
    <source>
        <dbReference type="SAM" id="MobiDB-lite"/>
    </source>
</evidence>
<keyword evidence="10" id="KW-1185">Reference proteome</keyword>
<protein>
    <submittedName>
        <fullName evidence="9">Cytochrome B</fullName>
    </submittedName>
</protein>
<evidence type="ECO:0000256" key="7">
    <source>
        <dbReference type="SAM" id="Phobius"/>
    </source>
</evidence>
<keyword evidence="5 7" id="KW-0472">Membrane</keyword>
<dbReference type="RefSeq" id="WP_172113155.1">
    <property type="nucleotide sequence ID" value="NZ_JABFDN010000009.1"/>
</dbReference>
<evidence type="ECO:0000259" key="8">
    <source>
        <dbReference type="Pfam" id="PF01292"/>
    </source>
</evidence>
<keyword evidence="4 7" id="KW-1133">Transmembrane helix</keyword>
<feature type="transmembrane region" description="Helical" evidence="7">
    <location>
        <begin position="58"/>
        <end position="76"/>
    </location>
</feature>
<proteinExistence type="predicted"/>
<accession>A0ABX2CK65</accession>
<dbReference type="InterPro" id="IPR016174">
    <property type="entry name" value="Di-haem_cyt_TM"/>
</dbReference>
<gene>
    <name evidence="9" type="ORF">HL667_23970</name>
</gene>
<keyword evidence="3 7" id="KW-0812">Transmembrane</keyword>
<evidence type="ECO:0000313" key="9">
    <source>
        <dbReference type="EMBL" id="NPU68080.1"/>
    </source>
</evidence>
<evidence type="ECO:0000256" key="5">
    <source>
        <dbReference type="ARBA" id="ARBA00023136"/>
    </source>
</evidence>
<dbReference type="SUPFAM" id="SSF81342">
    <property type="entry name" value="Transmembrane di-heme cytochromes"/>
    <property type="match status" value="1"/>
</dbReference>